<evidence type="ECO:0000256" key="9">
    <source>
        <dbReference type="ARBA" id="ARBA00023204"/>
    </source>
</evidence>
<evidence type="ECO:0000256" key="5">
    <source>
        <dbReference type="ARBA" id="ARBA00022679"/>
    </source>
</evidence>
<evidence type="ECO:0000256" key="11">
    <source>
        <dbReference type="SAM" id="MobiDB-lite"/>
    </source>
</evidence>
<keyword evidence="6" id="KW-0227">DNA damage</keyword>
<dbReference type="Pfam" id="PF12833">
    <property type="entry name" value="HTH_18"/>
    <property type="match status" value="1"/>
</dbReference>
<dbReference type="OrthoDB" id="9802228at2"/>
<keyword evidence="15" id="KW-1185">Reference proteome</keyword>
<dbReference type="Proteomes" id="UP000544107">
    <property type="component" value="Unassembled WGS sequence"/>
</dbReference>
<evidence type="ECO:0000256" key="6">
    <source>
        <dbReference type="ARBA" id="ARBA00022763"/>
    </source>
</evidence>
<protein>
    <recommendedName>
        <fullName evidence="3">methylated-DNA--[protein]-cysteine S-methyltransferase</fullName>
        <ecNumber evidence="3">2.1.1.63</ecNumber>
    </recommendedName>
</protein>
<dbReference type="Gene3D" id="3.30.160.70">
    <property type="entry name" value="Methylated DNA-protein cysteine methyltransferase domain"/>
    <property type="match status" value="1"/>
</dbReference>
<evidence type="ECO:0000256" key="10">
    <source>
        <dbReference type="ARBA" id="ARBA00049348"/>
    </source>
</evidence>
<dbReference type="GO" id="GO:0032259">
    <property type="term" value="P:methylation"/>
    <property type="evidence" value="ECO:0007669"/>
    <property type="project" value="UniProtKB-KW"/>
</dbReference>
<comment type="catalytic activity">
    <reaction evidence="1">
        <text>a 4-O-methyl-thymidine in DNA + L-cysteinyl-[protein] = a thymidine in DNA + S-methyl-L-cysteinyl-[protein]</text>
        <dbReference type="Rhea" id="RHEA:53428"/>
        <dbReference type="Rhea" id="RHEA-COMP:10131"/>
        <dbReference type="Rhea" id="RHEA-COMP:10132"/>
        <dbReference type="Rhea" id="RHEA-COMP:13555"/>
        <dbReference type="Rhea" id="RHEA-COMP:13556"/>
        <dbReference type="ChEBI" id="CHEBI:29950"/>
        <dbReference type="ChEBI" id="CHEBI:82612"/>
        <dbReference type="ChEBI" id="CHEBI:137386"/>
        <dbReference type="ChEBI" id="CHEBI:137387"/>
        <dbReference type="EC" id="2.1.1.63"/>
    </reaction>
</comment>
<feature type="domain" description="HTH araC/xylS-type" evidence="12">
    <location>
        <begin position="25"/>
        <end position="123"/>
    </location>
</feature>
<proteinExistence type="inferred from homology"/>
<dbReference type="Proteomes" id="UP000185598">
    <property type="component" value="Unassembled WGS sequence"/>
</dbReference>
<dbReference type="PANTHER" id="PTHR10815:SF13">
    <property type="entry name" value="METHYLATED-DNA--PROTEIN-CYSTEINE METHYLTRANSFERASE"/>
    <property type="match status" value="1"/>
</dbReference>
<evidence type="ECO:0000259" key="12">
    <source>
        <dbReference type="PROSITE" id="PS01124"/>
    </source>
</evidence>
<dbReference type="GO" id="GO:0003908">
    <property type="term" value="F:methylated-DNA-[protein]-cysteine S-methyltransferase activity"/>
    <property type="evidence" value="ECO:0007669"/>
    <property type="project" value="UniProtKB-EC"/>
</dbReference>
<feature type="region of interest" description="Disordered" evidence="11">
    <location>
        <begin position="1"/>
        <end position="20"/>
    </location>
</feature>
<feature type="compositionally biased region" description="Polar residues" evidence="11">
    <location>
        <begin position="1"/>
        <end position="14"/>
    </location>
</feature>
<dbReference type="CDD" id="cd06445">
    <property type="entry name" value="ATase"/>
    <property type="match status" value="1"/>
</dbReference>
<evidence type="ECO:0000313" key="13">
    <source>
        <dbReference type="EMBL" id="MBB4006799.1"/>
    </source>
</evidence>
<dbReference type="GO" id="GO:0043565">
    <property type="term" value="F:sequence-specific DNA binding"/>
    <property type="evidence" value="ECO:0007669"/>
    <property type="project" value="InterPro"/>
</dbReference>
<dbReference type="SUPFAM" id="SSF46767">
    <property type="entry name" value="Methylated DNA-protein cysteine methyltransferase, C-terminal domain"/>
    <property type="match status" value="1"/>
</dbReference>
<dbReference type="InterPro" id="IPR018060">
    <property type="entry name" value="HTH_AraC"/>
</dbReference>
<comment type="caution">
    <text evidence="14">The sequence shown here is derived from an EMBL/GenBank/DDBJ whole genome shotgun (WGS) entry which is preliminary data.</text>
</comment>
<dbReference type="SUPFAM" id="SSF46689">
    <property type="entry name" value="Homeodomain-like"/>
    <property type="match status" value="1"/>
</dbReference>
<dbReference type="RefSeq" id="WP_075615477.1">
    <property type="nucleotide sequence ID" value="NZ_JACIED010000001.1"/>
</dbReference>
<dbReference type="AlphaFoldDB" id="A0A1Q9A551"/>
<evidence type="ECO:0000313" key="15">
    <source>
        <dbReference type="Proteomes" id="UP000185598"/>
    </source>
</evidence>
<keyword evidence="4 14" id="KW-0489">Methyltransferase</keyword>
<dbReference type="GO" id="GO:0006281">
    <property type="term" value="P:DNA repair"/>
    <property type="evidence" value="ECO:0007669"/>
    <property type="project" value="UniProtKB-KW"/>
</dbReference>
<dbReference type="PROSITE" id="PS01124">
    <property type="entry name" value="HTH_ARAC_FAMILY_2"/>
    <property type="match status" value="1"/>
</dbReference>
<dbReference type="SUPFAM" id="SSF53155">
    <property type="entry name" value="Methylated DNA-protein cysteine methyltransferase domain"/>
    <property type="match status" value="1"/>
</dbReference>
<evidence type="ECO:0000256" key="4">
    <source>
        <dbReference type="ARBA" id="ARBA00022603"/>
    </source>
</evidence>
<evidence type="ECO:0000313" key="16">
    <source>
        <dbReference type="Proteomes" id="UP000544107"/>
    </source>
</evidence>
<reference evidence="14 15" key="1">
    <citation type="submission" date="2016-09" db="EMBL/GenBank/DDBJ databases">
        <title>Rhizobium oryziradicis sp. nov., isolated from the root of rice.</title>
        <authorList>
            <person name="Zhao J."/>
            <person name="Zhang X."/>
        </authorList>
    </citation>
    <scope>NUCLEOTIDE SEQUENCE [LARGE SCALE GENOMIC DNA]</scope>
    <source>
        <strain evidence="14 15">14971</strain>
    </source>
</reference>
<dbReference type="GO" id="GO:0003700">
    <property type="term" value="F:DNA-binding transcription factor activity"/>
    <property type="evidence" value="ECO:0007669"/>
    <property type="project" value="InterPro"/>
</dbReference>
<comment type="similarity">
    <text evidence="2">Belongs to the MGMT family.</text>
</comment>
<dbReference type="Gene3D" id="1.10.10.60">
    <property type="entry name" value="Homeodomain-like"/>
    <property type="match status" value="1"/>
</dbReference>
<keyword evidence="5 14" id="KW-0808">Transferase</keyword>
<name>A0A1Q9A551_9HYPH</name>
<sequence>MSLASSLQNPTTDITPEGDDYETVRRVIEMLTLDYREQPALETIAVRLGQSPTQLQKTFTRWAGLSPKAFLQAVTLDHAKRLLGNEGLPLLETALELGLSGPGRLHDLFVSHEAMSPGEWKAKGAGLTIRHAFHPSPFGQALVMITDRGLAGLGFCDPGEEPACYADMAGRWPLAHFVEDRATTEIYVKRIFDPNAWQAEQPLRVVLIGSDFQVRVWQSLLQIPLGRAVTYSDIAQNIGQPTASRAVGAAVGRNPISFVVPCHRALGKSGALTGYHWGLTRKRAMLGWEAGCVG</sequence>
<dbReference type="Gene3D" id="1.10.10.10">
    <property type="entry name" value="Winged helix-like DNA-binding domain superfamily/Winged helix DNA-binding domain"/>
    <property type="match status" value="1"/>
</dbReference>
<dbReference type="InterPro" id="IPR014048">
    <property type="entry name" value="MethylDNA_cys_MeTrfase_DNA-bd"/>
</dbReference>
<evidence type="ECO:0000256" key="7">
    <source>
        <dbReference type="ARBA" id="ARBA00023015"/>
    </source>
</evidence>
<dbReference type="InterPro" id="IPR036631">
    <property type="entry name" value="MGMT_N_sf"/>
</dbReference>
<evidence type="ECO:0000256" key="8">
    <source>
        <dbReference type="ARBA" id="ARBA00023163"/>
    </source>
</evidence>
<dbReference type="NCBIfam" id="TIGR00589">
    <property type="entry name" value="ogt"/>
    <property type="match status" value="1"/>
</dbReference>
<gene>
    <name evidence="14" type="ORF">BJF91_22065</name>
    <name evidence="13" type="ORF">GGQ71_001035</name>
</gene>
<dbReference type="SMART" id="SM00342">
    <property type="entry name" value="HTH_ARAC"/>
    <property type="match status" value="1"/>
</dbReference>
<dbReference type="InterPro" id="IPR009057">
    <property type="entry name" value="Homeodomain-like_sf"/>
</dbReference>
<comment type="catalytic activity">
    <reaction evidence="10">
        <text>a 6-O-methyl-2'-deoxyguanosine in DNA + L-cysteinyl-[protein] = S-methyl-L-cysteinyl-[protein] + a 2'-deoxyguanosine in DNA</text>
        <dbReference type="Rhea" id="RHEA:24000"/>
        <dbReference type="Rhea" id="RHEA-COMP:10131"/>
        <dbReference type="Rhea" id="RHEA-COMP:10132"/>
        <dbReference type="Rhea" id="RHEA-COMP:11367"/>
        <dbReference type="Rhea" id="RHEA-COMP:11368"/>
        <dbReference type="ChEBI" id="CHEBI:29950"/>
        <dbReference type="ChEBI" id="CHEBI:82612"/>
        <dbReference type="ChEBI" id="CHEBI:85445"/>
        <dbReference type="ChEBI" id="CHEBI:85448"/>
        <dbReference type="EC" id="2.1.1.63"/>
    </reaction>
</comment>
<reference evidence="13 16" key="2">
    <citation type="submission" date="2020-08" db="EMBL/GenBank/DDBJ databases">
        <title>Genomic Encyclopedia of Type Strains, Phase IV (KMG-IV): sequencing the most valuable type-strain genomes for metagenomic binning, comparative biology and taxonomic classification.</title>
        <authorList>
            <person name="Goeker M."/>
        </authorList>
    </citation>
    <scope>NUCLEOTIDE SEQUENCE [LARGE SCALE GENOMIC DNA]</scope>
    <source>
        <strain evidence="13 16">DSM 100021</strain>
    </source>
</reference>
<evidence type="ECO:0000256" key="2">
    <source>
        <dbReference type="ARBA" id="ARBA00008711"/>
    </source>
</evidence>
<keyword evidence="8" id="KW-0804">Transcription</keyword>
<keyword evidence="9" id="KW-0234">DNA repair</keyword>
<dbReference type="EC" id="2.1.1.63" evidence="3"/>
<dbReference type="PANTHER" id="PTHR10815">
    <property type="entry name" value="METHYLATED-DNA--PROTEIN-CYSTEINE METHYLTRANSFERASE"/>
    <property type="match status" value="1"/>
</dbReference>
<accession>A0A1Q9A551</accession>
<dbReference type="EMBL" id="MKIN01000022">
    <property type="protein sequence ID" value="OLP49691.1"/>
    <property type="molecule type" value="Genomic_DNA"/>
</dbReference>
<evidence type="ECO:0000256" key="3">
    <source>
        <dbReference type="ARBA" id="ARBA00011918"/>
    </source>
</evidence>
<dbReference type="FunFam" id="1.10.10.10:FF:000214">
    <property type="entry name" value="Methylated-DNA--protein-cysteine methyltransferase"/>
    <property type="match status" value="1"/>
</dbReference>
<keyword evidence="7" id="KW-0805">Transcription regulation</keyword>
<dbReference type="Pfam" id="PF01035">
    <property type="entry name" value="DNA_binding_1"/>
    <property type="match status" value="1"/>
</dbReference>
<evidence type="ECO:0000256" key="1">
    <source>
        <dbReference type="ARBA" id="ARBA00001286"/>
    </source>
</evidence>
<dbReference type="EMBL" id="JACIED010000001">
    <property type="protein sequence ID" value="MBB4006799.1"/>
    <property type="molecule type" value="Genomic_DNA"/>
</dbReference>
<dbReference type="InterPro" id="IPR036217">
    <property type="entry name" value="MethylDNA_cys_MeTrfase_DNAb"/>
</dbReference>
<dbReference type="STRING" id="887144.BJF91_22065"/>
<dbReference type="InterPro" id="IPR036388">
    <property type="entry name" value="WH-like_DNA-bd_sf"/>
</dbReference>
<evidence type="ECO:0000313" key="14">
    <source>
        <dbReference type="EMBL" id="OLP49691.1"/>
    </source>
</evidence>
<organism evidence="14 15">
    <name type="scientific">Allorhizobium taibaishanense</name>
    <dbReference type="NCBI Taxonomy" id="887144"/>
    <lineage>
        <taxon>Bacteria</taxon>
        <taxon>Pseudomonadati</taxon>
        <taxon>Pseudomonadota</taxon>
        <taxon>Alphaproteobacteria</taxon>
        <taxon>Hyphomicrobiales</taxon>
        <taxon>Rhizobiaceae</taxon>
        <taxon>Rhizobium/Agrobacterium group</taxon>
        <taxon>Allorhizobium</taxon>
    </lineage>
</organism>